<feature type="domain" description="CN hydrolase" evidence="6">
    <location>
        <begin position="7"/>
        <end position="246"/>
    </location>
</feature>
<dbReference type="PROSITE" id="PS50263">
    <property type="entry name" value="CN_HYDROLASE"/>
    <property type="match status" value="1"/>
</dbReference>
<evidence type="ECO:0000256" key="1">
    <source>
        <dbReference type="ARBA" id="ARBA00010613"/>
    </source>
</evidence>
<dbReference type="CDD" id="cd07575">
    <property type="entry name" value="Xc-1258_like"/>
    <property type="match status" value="1"/>
</dbReference>
<organism evidence="7 8">
    <name type="scientific">Tenacibaculum finnmarkense genomovar ulcerans</name>
    <dbReference type="NCBI Taxonomy" id="2781388"/>
    <lineage>
        <taxon>Bacteria</taxon>
        <taxon>Pseudomonadati</taxon>
        <taxon>Bacteroidota</taxon>
        <taxon>Flavobacteriia</taxon>
        <taxon>Flavobacteriales</taxon>
        <taxon>Flavobacteriaceae</taxon>
        <taxon>Tenacibaculum</taxon>
        <taxon>Tenacibaculum finnmarkense</taxon>
    </lineage>
</organism>
<dbReference type="InterPro" id="IPR003010">
    <property type="entry name" value="C-N_Hydrolase"/>
</dbReference>
<name>A0A2I2LD44_9FLAO</name>
<reference evidence="7 8" key="1">
    <citation type="submission" date="2017-11" db="EMBL/GenBank/DDBJ databases">
        <authorList>
            <person name="Duchaud E."/>
        </authorList>
    </citation>
    <scope>NUCLEOTIDE SEQUENCE [LARGE SCALE GENOMIC DNA]</scope>
    <source>
        <strain evidence="7 8">TNO010</strain>
    </source>
</reference>
<dbReference type="Proteomes" id="UP000490060">
    <property type="component" value="Unassembled WGS sequence"/>
</dbReference>
<dbReference type="AlphaFoldDB" id="A0A2I2LD44"/>
<evidence type="ECO:0000256" key="5">
    <source>
        <dbReference type="ARBA" id="ARBA00072139"/>
    </source>
</evidence>
<dbReference type="Gene3D" id="3.60.110.10">
    <property type="entry name" value="Carbon-nitrogen hydrolase"/>
    <property type="match status" value="1"/>
</dbReference>
<gene>
    <name evidence="7" type="primary">yafV</name>
    <name evidence="7" type="ORF">TNO010_110101</name>
</gene>
<dbReference type="GO" id="GO:0106008">
    <property type="term" value="F:2-oxoglutaramate amidase activity"/>
    <property type="evidence" value="ECO:0007669"/>
    <property type="project" value="TreeGrafter"/>
</dbReference>
<evidence type="ECO:0000313" key="8">
    <source>
        <dbReference type="Proteomes" id="UP000490060"/>
    </source>
</evidence>
<evidence type="ECO:0000256" key="4">
    <source>
        <dbReference type="ARBA" id="ARBA00052904"/>
    </source>
</evidence>
<evidence type="ECO:0000256" key="3">
    <source>
        <dbReference type="ARBA" id="ARBA00039118"/>
    </source>
</evidence>
<dbReference type="PANTHER" id="PTHR47799">
    <property type="entry name" value="OMEGA-AMIDASE YAFV"/>
    <property type="match status" value="1"/>
</dbReference>
<dbReference type="InterPro" id="IPR036526">
    <property type="entry name" value="C-N_Hydrolase_sf"/>
</dbReference>
<protein>
    <recommendedName>
        <fullName evidence="5">Omega-amidase YafV</fullName>
        <ecNumber evidence="3">3.5.1.3</ecNumber>
    </recommendedName>
</protein>
<proteinExistence type="inferred from homology"/>
<dbReference type="Pfam" id="PF00795">
    <property type="entry name" value="CN_hydrolase"/>
    <property type="match status" value="1"/>
</dbReference>
<dbReference type="EC" id="3.5.1.3" evidence="3"/>
<dbReference type="EMBL" id="OENE01000003">
    <property type="protein sequence ID" value="SOS58127.1"/>
    <property type="molecule type" value="Genomic_DNA"/>
</dbReference>
<evidence type="ECO:0000259" key="6">
    <source>
        <dbReference type="PROSITE" id="PS50263"/>
    </source>
</evidence>
<dbReference type="GO" id="GO:0050152">
    <property type="term" value="F:omega-amidase activity"/>
    <property type="evidence" value="ECO:0007669"/>
    <property type="project" value="UniProtKB-EC"/>
</dbReference>
<accession>A0A2I2LD44</accession>
<dbReference type="PANTHER" id="PTHR47799:SF1">
    <property type="entry name" value="OMEGA-AMIDASE YAFV"/>
    <property type="match status" value="1"/>
</dbReference>
<dbReference type="SUPFAM" id="SSF56317">
    <property type="entry name" value="Carbon-nitrogen hydrolase"/>
    <property type="match status" value="1"/>
</dbReference>
<evidence type="ECO:0000256" key="2">
    <source>
        <dbReference type="ARBA" id="ARBA00022801"/>
    </source>
</evidence>
<comment type="catalytic activity">
    <reaction evidence="4">
        <text>a monoamide of a dicarboxylate + H2O = a dicarboxylate + NH4(+)</text>
        <dbReference type="Rhea" id="RHEA:11716"/>
        <dbReference type="ChEBI" id="CHEBI:15377"/>
        <dbReference type="ChEBI" id="CHEBI:28938"/>
        <dbReference type="ChEBI" id="CHEBI:28965"/>
        <dbReference type="ChEBI" id="CHEBI:77450"/>
        <dbReference type="EC" id="3.5.1.3"/>
    </reaction>
</comment>
<comment type="similarity">
    <text evidence="1">Belongs to the carbon-nitrogen hydrolase superfamily. NIT1/NIT2 family.</text>
</comment>
<evidence type="ECO:0000313" key="7">
    <source>
        <dbReference type="EMBL" id="SOS58127.1"/>
    </source>
</evidence>
<dbReference type="InterPro" id="IPR052737">
    <property type="entry name" value="Omega-amidase_YafV"/>
</dbReference>
<sequence>MNTHNKLKTVLVQSDIVWENPTENRNLFEEKINKISSDIDLIILPEMFTTGFSMKAHLLAETINGDTVNWMKRLSKEKNCAITGSIIIKEKAFNSEEKELYYNRLLFVHPSGKVDFYDKKHLFTLAGEQKIFTAGTKKSIVNYKGWKICLLICYDLRFPAWARNTDNYDVLLYVASWPSSRIDAWDTLLKARAIENMSYTIGVNRVGTDANGHQYNGNSVGYDMLGNCIDKNNNGEEISLSITLDKEKQTEIRSKFGFLNDKDAFDFN</sequence>
<dbReference type="FunFam" id="3.60.110.10:FF:000004">
    <property type="entry name" value="Carbon-nitrogen hydrolase"/>
    <property type="match status" value="1"/>
</dbReference>
<keyword evidence="2 7" id="KW-0378">Hydrolase</keyword>
<dbReference type="RefSeq" id="WP_172504727.1">
    <property type="nucleotide sequence ID" value="NZ_OENE01000003.1"/>
</dbReference>